<dbReference type="PANTHER" id="PTHR43514:SF4">
    <property type="entry name" value="ABC TRANSPORTER I FAMILY MEMBER 10"/>
    <property type="match status" value="1"/>
</dbReference>
<dbReference type="InterPro" id="IPR027417">
    <property type="entry name" value="P-loop_NTPase"/>
</dbReference>
<accession>A0A6L2MRS5</accession>
<keyword evidence="1" id="KW-0732">Signal</keyword>
<dbReference type="Pfam" id="PF00005">
    <property type="entry name" value="ABC_tran"/>
    <property type="match status" value="1"/>
</dbReference>
<feature type="domain" description="ABC transporter" evidence="2">
    <location>
        <begin position="91"/>
        <end position="138"/>
    </location>
</feature>
<dbReference type="EMBL" id="BKCJ010007071">
    <property type="protein sequence ID" value="GEU75382.1"/>
    <property type="molecule type" value="Genomic_DNA"/>
</dbReference>
<reference evidence="3" key="1">
    <citation type="journal article" date="2019" name="Sci. Rep.">
        <title>Draft genome of Tanacetum cinerariifolium, the natural source of mosquito coil.</title>
        <authorList>
            <person name="Yamashiro T."/>
            <person name="Shiraishi A."/>
            <person name="Satake H."/>
            <person name="Nakayama K."/>
        </authorList>
    </citation>
    <scope>NUCLEOTIDE SEQUENCE</scope>
</reference>
<gene>
    <name evidence="3" type="ORF">Tci_047360</name>
</gene>
<name>A0A6L2MRS5_TANCI</name>
<evidence type="ECO:0000259" key="2">
    <source>
        <dbReference type="Pfam" id="PF00005"/>
    </source>
</evidence>
<dbReference type="InterPro" id="IPR003439">
    <property type="entry name" value="ABC_transporter-like_ATP-bd"/>
</dbReference>
<comment type="caution">
    <text evidence="3">The sequence shown here is derived from an EMBL/GenBank/DDBJ whole genome shotgun (WGS) entry which is preliminary data.</text>
</comment>
<feature type="signal peptide" evidence="1">
    <location>
        <begin position="1"/>
        <end position="23"/>
    </location>
</feature>
<proteinExistence type="predicted"/>
<evidence type="ECO:0000313" key="3">
    <source>
        <dbReference type="EMBL" id="GEU75382.1"/>
    </source>
</evidence>
<dbReference type="Gene3D" id="3.40.50.300">
    <property type="entry name" value="P-loop containing nucleotide triphosphate hydrolases"/>
    <property type="match status" value="1"/>
</dbReference>
<protein>
    <submittedName>
        <fullName evidence="3">ABC transporter I family member 10, chloroplastic-like</fullName>
    </submittedName>
</protein>
<dbReference type="InterPro" id="IPR050334">
    <property type="entry name" value="Molybdenum_import_ModC"/>
</dbReference>
<dbReference type="GO" id="GO:0016887">
    <property type="term" value="F:ATP hydrolysis activity"/>
    <property type="evidence" value="ECO:0007669"/>
    <property type="project" value="InterPro"/>
</dbReference>
<dbReference type="PANTHER" id="PTHR43514">
    <property type="entry name" value="ABC TRANSPORTER I FAMILY MEMBER 10"/>
    <property type="match status" value="1"/>
</dbReference>
<sequence>MLRVLIFILLMISNYVVMPTVEADVAFGLGRFKLTNDETKLRVIKALTVVGMYDYLQTTSQYPAPSTTYPNNLPLPLGLSFNWAWTRRLRFYQESDKLNALQTTFRPVQTLSGGQKQRVAIFGALVEDCKVLLLDELTTFCDETDQILPRIVLEAIPLDFLKKERAKILDQHFDISLSFLRPAASSYTTPIESSYFALSSLWDNVVLAYEPV</sequence>
<feature type="chain" id="PRO_5027086342" evidence="1">
    <location>
        <begin position="24"/>
        <end position="212"/>
    </location>
</feature>
<dbReference type="SUPFAM" id="SSF52540">
    <property type="entry name" value="P-loop containing nucleoside triphosphate hydrolases"/>
    <property type="match status" value="1"/>
</dbReference>
<organism evidence="3">
    <name type="scientific">Tanacetum cinerariifolium</name>
    <name type="common">Dalmatian daisy</name>
    <name type="synonym">Chrysanthemum cinerariifolium</name>
    <dbReference type="NCBI Taxonomy" id="118510"/>
    <lineage>
        <taxon>Eukaryota</taxon>
        <taxon>Viridiplantae</taxon>
        <taxon>Streptophyta</taxon>
        <taxon>Embryophyta</taxon>
        <taxon>Tracheophyta</taxon>
        <taxon>Spermatophyta</taxon>
        <taxon>Magnoliopsida</taxon>
        <taxon>eudicotyledons</taxon>
        <taxon>Gunneridae</taxon>
        <taxon>Pentapetalae</taxon>
        <taxon>asterids</taxon>
        <taxon>campanulids</taxon>
        <taxon>Asterales</taxon>
        <taxon>Asteraceae</taxon>
        <taxon>Asteroideae</taxon>
        <taxon>Anthemideae</taxon>
        <taxon>Anthemidinae</taxon>
        <taxon>Tanacetum</taxon>
    </lineage>
</organism>
<dbReference type="GO" id="GO:0009941">
    <property type="term" value="C:chloroplast envelope"/>
    <property type="evidence" value="ECO:0007669"/>
    <property type="project" value="TreeGrafter"/>
</dbReference>
<dbReference type="AlphaFoldDB" id="A0A6L2MRS5"/>
<evidence type="ECO:0000256" key="1">
    <source>
        <dbReference type="SAM" id="SignalP"/>
    </source>
</evidence>
<dbReference type="GO" id="GO:0005524">
    <property type="term" value="F:ATP binding"/>
    <property type="evidence" value="ECO:0007669"/>
    <property type="project" value="InterPro"/>
</dbReference>